<protein>
    <submittedName>
        <fullName evidence="2">Uncharacterized protein</fullName>
    </submittedName>
</protein>
<comment type="caution">
    <text evidence="2">The sequence shown here is derived from an EMBL/GenBank/DDBJ whole genome shotgun (WGS) entry which is preliminary data.</text>
</comment>
<reference evidence="2 3" key="1">
    <citation type="submission" date="2016-01" db="EMBL/GenBank/DDBJ databases">
        <title>The new phylogeny of the genus Mycobacterium.</title>
        <authorList>
            <person name="Tarcisio F."/>
            <person name="Conor M."/>
            <person name="Antonella G."/>
            <person name="Elisabetta G."/>
            <person name="Giulia F.S."/>
            <person name="Sara T."/>
            <person name="Anna F."/>
            <person name="Clotilde B."/>
            <person name="Roberto B."/>
            <person name="Veronica D.S."/>
            <person name="Fabio R."/>
            <person name="Monica P."/>
            <person name="Olivier J."/>
            <person name="Enrico T."/>
            <person name="Nicola S."/>
        </authorList>
    </citation>
    <scope>NUCLEOTIDE SEQUENCE [LARGE SCALE GENOMIC DNA]</scope>
    <source>
        <strain evidence="2 3">ATCC 700010</strain>
    </source>
</reference>
<name>A0A1X2ESE8_9MYCO</name>
<evidence type="ECO:0000313" key="3">
    <source>
        <dbReference type="Proteomes" id="UP000193964"/>
    </source>
</evidence>
<organism evidence="2 3">
    <name type="scientific">Mycolicibacterium wolinskyi</name>
    <dbReference type="NCBI Taxonomy" id="59750"/>
    <lineage>
        <taxon>Bacteria</taxon>
        <taxon>Bacillati</taxon>
        <taxon>Actinomycetota</taxon>
        <taxon>Actinomycetes</taxon>
        <taxon>Mycobacteriales</taxon>
        <taxon>Mycobacteriaceae</taxon>
        <taxon>Mycolicibacterium</taxon>
    </lineage>
</organism>
<gene>
    <name evidence="2" type="ORF">AWC31_09095</name>
</gene>
<dbReference type="Proteomes" id="UP000193964">
    <property type="component" value="Unassembled WGS sequence"/>
</dbReference>
<dbReference type="EMBL" id="LQQA01000034">
    <property type="protein sequence ID" value="ORX09105.1"/>
    <property type="molecule type" value="Genomic_DNA"/>
</dbReference>
<evidence type="ECO:0000256" key="1">
    <source>
        <dbReference type="SAM" id="MobiDB-lite"/>
    </source>
</evidence>
<accession>A0A1X2ESE8</accession>
<feature type="region of interest" description="Disordered" evidence="1">
    <location>
        <begin position="26"/>
        <end position="59"/>
    </location>
</feature>
<dbReference type="AlphaFoldDB" id="A0A1X2ESE8"/>
<sequence>MALLVAAPVALECPWEHLHRLADQRERARHPTFRQWPPPVRLAARRAKGARPQLAAAVQ</sequence>
<proteinExistence type="predicted"/>
<evidence type="ECO:0000313" key="2">
    <source>
        <dbReference type="EMBL" id="ORX09105.1"/>
    </source>
</evidence>